<dbReference type="EMBL" id="CP012801">
    <property type="protein sequence ID" value="ALJ58057.1"/>
    <property type="molecule type" value="Genomic_DNA"/>
</dbReference>
<reference evidence="1 2" key="1">
    <citation type="journal article" date="2015" name="Science">
        <title>Genetic determinants of in vivo fitness and diet responsiveness in multiple human gut Bacteroides.</title>
        <authorList>
            <person name="Wu M."/>
            <person name="McNulty N.P."/>
            <person name="Rodionov D.A."/>
            <person name="Khoroshkin M.S."/>
            <person name="Griffin N.W."/>
            <person name="Cheng J."/>
            <person name="Latreille P."/>
            <person name="Kerstetter R.A."/>
            <person name="Terrapon N."/>
            <person name="Henrissat B."/>
            <person name="Osterman A.L."/>
            <person name="Gordon J.I."/>
        </authorList>
    </citation>
    <scope>NUCLEOTIDE SEQUENCE [LARGE SCALE GENOMIC DNA]</scope>
    <source>
        <strain evidence="1 2">WH2</strain>
    </source>
</reference>
<dbReference type="Proteomes" id="UP000061809">
    <property type="component" value="Chromosome"/>
</dbReference>
<sequence length="34" mass="3905">MPVTVTTIYKDDCLVKDDKGNLYTALFEQLMPIK</sequence>
<evidence type="ECO:0000313" key="1">
    <source>
        <dbReference type="EMBL" id="ALJ58057.1"/>
    </source>
</evidence>
<name>A0A0P0FUN7_9BACE</name>
<dbReference type="PATRIC" id="fig|246787.4.peg.819"/>
<gene>
    <name evidence="1" type="ORF">BcellWH2_00794</name>
</gene>
<evidence type="ECO:0000313" key="2">
    <source>
        <dbReference type="Proteomes" id="UP000061809"/>
    </source>
</evidence>
<organism evidence="1 2">
    <name type="scientific">Bacteroides cellulosilyticus</name>
    <dbReference type="NCBI Taxonomy" id="246787"/>
    <lineage>
        <taxon>Bacteria</taxon>
        <taxon>Pseudomonadati</taxon>
        <taxon>Bacteroidota</taxon>
        <taxon>Bacteroidia</taxon>
        <taxon>Bacteroidales</taxon>
        <taxon>Bacteroidaceae</taxon>
        <taxon>Bacteroides</taxon>
    </lineage>
</organism>
<protein>
    <submittedName>
        <fullName evidence="1">Uncharacterized protein</fullName>
    </submittedName>
</protein>
<dbReference type="AlphaFoldDB" id="A0A0P0FUN7"/>
<accession>A0A0P0FUN7</accession>
<dbReference type="KEGG" id="bcel:BcellWH2_00794"/>
<proteinExistence type="predicted"/>